<dbReference type="InParanoid" id="A0A674J9R2"/>
<dbReference type="GO" id="GO:0006228">
    <property type="term" value="P:UTP biosynthetic process"/>
    <property type="evidence" value="ECO:0007669"/>
    <property type="project" value="InterPro"/>
</dbReference>
<keyword evidence="6" id="KW-1185">Reference proteome</keyword>
<proteinExistence type="inferred from homology"/>
<dbReference type="InterPro" id="IPR001564">
    <property type="entry name" value="Nucleoside_diP_kinase"/>
</dbReference>
<dbReference type="SUPFAM" id="SSF54919">
    <property type="entry name" value="Nucleoside diphosphate kinase, NDK"/>
    <property type="match status" value="1"/>
</dbReference>
<dbReference type="Pfam" id="PF00334">
    <property type="entry name" value="NDK"/>
    <property type="match status" value="1"/>
</dbReference>
<dbReference type="Gene3D" id="3.30.70.141">
    <property type="entry name" value="Nucleoside diphosphate kinase-like domain"/>
    <property type="match status" value="1"/>
</dbReference>
<reference evidence="5" key="1">
    <citation type="submission" date="2025-08" db="UniProtKB">
        <authorList>
            <consortium name="Ensembl"/>
        </authorList>
    </citation>
    <scope>IDENTIFICATION</scope>
</reference>
<sequence length="175" mass="19649">RGSIVASQRGAINRSPRGRFLPADSDQCIFFLLDDIMQKVTNAGFIVSQMKETNFTHEMATQFYKAHEGKPFFDQLVNYMSEGPSVIMILTKENAVEEWRQLMGPTDPDVAKKSSPDSLRAQFAQDILCNAVHGSSNKEHALKSIEYVFGEVDLNSLNGYSSICPPVFYAIYKKQ</sequence>
<comment type="caution">
    <text evidence="2">Lacks conserved residue(s) required for the propagation of feature annotation.</text>
</comment>
<dbReference type="PANTHER" id="PTHR46161:SF1">
    <property type="entry name" value="NUCLEOSIDE DIPHOSPHATE KINASE HOMOLOG 5"/>
    <property type="match status" value="1"/>
</dbReference>
<feature type="domain" description="Nucleoside diphosphate kinase-like" evidence="4">
    <location>
        <begin position="32"/>
        <end position="156"/>
    </location>
</feature>
<dbReference type="CDD" id="cd04416">
    <property type="entry name" value="NDPk_TX"/>
    <property type="match status" value="1"/>
</dbReference>
<dbReference type="PROSITE" id="PS51374">
    <property type="entry name" value="NDPK_LIKE"/>
    <property type="match status" value="1"/>
</dbReference>
<dbReference type="Ensembl" id="ENSTMTT00000019273.1">
    <property type="protein sequence ID" value="ENSTMTP00000018616.1"/>
    <property type="gene ID" value="ENSTMTG00000013654.1"/>
</dbReference>
<evidence type="ECO:0000313" key="6">
    <source>
        <dbReference type="Proteomes" id="UP000472274"/>
    </source>
</evidence>
<evidence type="ECO:0000256" key="1">
    <source>
        <dbReference type="ARBA" id="ARBA00008142"/>
    </source>
</evidence>
<dbReference type="GO" id="GO:1902176">
    <property type="term" value="P:negative regulation of oxidative stress-induced intrinsic apoptotic signaling pathway"/>
    <property type="evidence" value="ECO:0007669"/>
    <property type="project" value="TreeGrafter"/>
</dbReference>
<dbReference type="GO" id="GO:0006241">
    <property type="term" value="P:CTP biosynthetic process"/>
    <property type="evidence" value="ECO:0007669"/>
    <property type="project" value="InterPro"/>
</dbReference>
<dbReference type="Proteomes" id="UP000472274">
    <property type="component" value="Unplaced"/>
</dbReference>
<dbReference type="InterPro" id="IPR036850">
    <property type="entry name" value="NDK-like_dom_sf"/>
</dbReference>
<protein>
    <recommendedName>
        <fullName evidence="4">Nucleoside diphosphate kinase-like domain-containing protein</fullName>
    </recommendedName>
</protein>
<name>A0A674J9R2_9SAUR</name>
<dbReference type="GO" id="GO:0005929">
    <property type="term" value="C:cilium"/>
    <property type="evidence" value="ECO:0007669"/>
    <property type="project" value="TreeGrafter"/>
</dbReference>
<organism evidence="5 6">
    <name type="scientific">Terrapene triunguis</name>
    <name type="common">Three-toed box turtle</name>
    <dbReference type="NCBI Taxonomy" id="2587831"/>
    <lineage>
        <taxon>Eukaryota</taxon>
        <taxon>Metazoa</taxon>
        <taxon>Chordata</taxon>
        <taxon>Craniata</taxon>
        <taxon>Vertebrata</taxon>
        <taxon>Euteleostomi</taxon>
        <taxon>Archelosauria</taxon>
        <taxon>Testudinata</taxon>
        <taxon>Testudines</taxon>
        <taxon>Cryptodira</taxon>
        <taxon>Durocryptodira</taxon>
        <taxon>Testudinoidea</taxon>
        <taxon>Emydidae</taxon>
        <taxon>Terrapene</taxon>
    </lineage>
</organism>
<dbReference type="PANTHER" id="PTHR46161">
    <property type="entry name" value="NUCLEOSIDE DIPHOSPHATE KINASE"/>
    <property type="match status" value="1"/>
</dbReference>
<dbReference type="GO" id="GO:0003341">
    <property type="term" value="P:cilium movement"/>
    <property type="evidence" value="ECO:0007669"/>
    <property type="project" value="TreeGrafter"/>
</dbReference>
<dbReference type="InterPro" id="IPR034907">
    <property type="entry name" value="NDK-like_dom"/>
</dbReference>
<dbReference type="GeneTree" id="ENSGT00940000161182"/>
<evidence type="ECO:0000256" key="2">
    <source>
        <dbReference type="PROSITE-ProRule" id="PRU00706"/>
    </source>
</evidence>
<reference evidence="5" key="2">
    <citation type="submission" date="2025-09" db="UniProtKB">
        <authorList>
            <consortium name="Ensembl"/>
        </authorList>
    </citation>
    <scope>IDENTIFICATION</scope>
</reference>
<accession>A0A674J9R2</accession>
<dbReference type="GO" id="GO:0004550">
    <property type="term" value="F:nucleoside diphosphate kinase activity"/>
    <property type="evidence" value="ECO:0007669"/>
    <property type="project" value="InterPro"/>
</dbReference>
<comment type="similarity">
    <text evidence="1 2 3">Belongs to the NDK family.</text>
</comment>
<dbReference type="SMART" id="SM00562">
    <property type="entry name" value="NDK"/>
    <property type="match status" value="1"/>
</dbReference>
<evidence type="ECO:0000313" key="5">
    <source>
        <dbReference type="Ensembl" id="ENSTMTP00000018616.1"/>
    </source>
</evidence>
<dbReference type="GO" id="GO:0006183">
    <property type="term" value="P:GTP biosynthetic process"/>
    <property type="evidence" value="ECO:0007669"/>
    <property type="project" value="InterPro"/>
</dbReference>
<evidence type="ECO:0000259" key="4">
    <source>
        <dbReference type="SMART" id="SM00562"/>
    </source>
</evidence>
<dbReference type="AlphaFoldDB" id="A0A674J9R2"/>
<evidence type="ECO:0000256" key="3">
    <source>
        <dbReference type="RuleBase" id="RU004011"/>
    </source>
</evidence>
<dbReference type="PRINTS" id="PR01243">
    <property type="entry name" value="NUCDPKINASE"/>
</dbReference>